<dbReference type="AlphaFoldDB" id="Q0BRG5"/>
<dbReference type="Proteomes" id="UP000001963">
    <property type="component" value="Chromosome"/>
</dbReference>
<evidence type="ECO:0000256" key="1">
    <source>
        <dbReference type="SAM" id="Phobius"/>
    </source>
</evidence>
<dbReference type="eggNOG" id="ENOG5032ZSW">
    <property type="taxonomic scope" value="Bacteria"/>
</dbReference>
<dbReference type="EMBL" id="CP000394">
    <property type="protein sequence ID" value="ABI62587.2"/>
    <property type="molecule type" value="Genomic_DNA"/>
</dbReference>
<feature type="transmembrane region" description="Helical" evidence="1">
    <location>
        <begin position="21"/>
        <end position="40"/>
    </location>
</feature>
<feature type="transmembrane region" description="Helical" evidence="1">
    <location>
        <begin position="124"/>
        <end position="143"/>
    </location>
</feature>
<protein>
    <submittedName>
        <fullName evidence="2">Membrane spanning protein</fullName>
    </submittedName>
</protein>
<gene>
    <name evidence="2" type="ordered locus">GbCGDNIH1_1689</name>
</gene>
<name>Q0BRG5_GRABC</name>
<accession>Q0BRG5</accession>
<sequence length="151" mass="16772">MLEQHPLIMTKRPSLPTRRRYAVYISGLGLWLSGVAWLILHDVISPDATTPFIPATITPLCLSIHGACAMAALWVGGLLWGTHIAPRWRGRHNRVSGAIITAAFLLLAITGYCLYYMGDETVRAWASILHWGIGLLLLPAFLIHRHKQRAS</sequence>
<dbReference type="STRING" id="391165.GbCGDNIH1_1689"/>
<keyword evidence="1" id="KW-0472">Membrane</keyword>
<reference evidence="2 3" key="1">
    <citation type="journal article" date="2007" name="J. Bacteriol.">
        <title>Genome sequence analysis of the emerging human pathogenic acetic acid bacterium Granulibacter bethesdensis.</title>
        <authorList>
            <person name="Greenberg D.E."/>
            <person name="Porcella S.F."/>
            <person name="Zelazny A.M."/>
            <person name="Virtaneva K."/>
            <person name="Sturdevant D.E."/>
            <person name="Kupko J.J.III."/>
            <person name="Barbian K.D."/>
            <person name="Babar A."/>
            <person name="Dorward D.W."/>
            <person name="Holland S.M."/>
        </authorList>
    </citation>
    <scope>NUCLEOTIDE SEQUENCE [LARGE SCALE GENOMIC DNA]</scope>
    <source>
        <strain evidence="3">ATCC BAA-1260 / CGDNIH1</strain>
    </source>
</reference>
<keyword evidence="1" id="KW-1133">Transmembrane helix</keyword>
<proteinExistence type="predicted"/>
<keyword evidence="3" id="KW-1185">Reference proteome</keyword>
<feature type="transmembrane region" description="Helical" evidence="1">
    <location>
        <begin position="52"/>
        <end position="75"/>
    </location>
</feature>
<evidence type="ECO:0000313" key="3">
    <source>
        <dbReference type="Proteomes" id="UP000001963"/>
    </source>
</evidence>
<keyword evidence="1" id="KW-0812">Transmembrane</keyword>
<feature type="transmembrane region" description="Helical" evidence="1">
    <location>
        <begin position="95"/>
        <end position="118"/>
    </location>
</feature>
<evidence type="ECO:0000313" key="2">
    <source>
        <dbReference type="EMBL" id="ABI62587.2"/>
    </source>
</evidence>
<organism evidence="2 3">
    <name type="scientific">Granulibacter bethesdensis (strain ATCC BAA-1260 / CGDNIH1)</name>
    <dbReference type="NCBI Taxonomy" id="391165"/>
    <lineage>
        <taxon>Bacteria</taxon>
        <taxon>Pseudomonadati</taxon>
        <taxon>Pseudomonadota</taxon>
        <taxon>Alphaproteobacteria</taxon>
        <taxon>Acetobacterales</taxon>
        <taxon>Acetobacteraceae</taxon>
        <taxon>Granulibacter</taxon>
    </lineage>
</organism>
<dbReference type="KEGG" id="gbe:GbCGDNIH1_1689"/>